<sequence length="1114" mass="126251">MLSSCSLFTDEIVRGQTSQPPAYLSHVSSGGSIAHLRADVVRGLNESQAAAFESVLQRRVALVQGPPGTGKTYLGCKIAEYFVSLKGTNPNVFRGPILVVTTTNHAVHEFLSRCLLFTNKLIHGYSDKHGRSQYGELQETYDESSQHEKTDIMREADILAMTTTRAAYMRSTLDLLGINIGVCVEDVHPDPGDFLDVQLTIHGHDDGRGQAIIINTEMRNGDELSHSLVTSNAADLPVNTSAPAPTVHVASGVVPGESESRPRLFSPVSSEGYETNEDDPPPVDSCNGSPETSFQLRMSSGSDDDDSDCTLAAHQAMRSDDASSDDDVIAEADKDVDSSFGQKKHVGYNAAQFPNDPAFYRRKVTFSPEEVAQFIDGEPCQPRESQLLGEHESSKAHVEANIARITRSSTAPINASLDAEKNAQVRVNREIVKQLFDITLYLARHNMAFRGHRENWNREGLKGNYRDLIELLSKYSPELAKYVKKIAVDKKDKFNYISWQRQNQMMDALCKCITSEILGEIKDAKFFSVQMDGAFDKSKHEQLAFSVRYADVRTGTVHERLLAVRPTPSSTGAQRFKVFVEVCEALGLDWRRFLVGQAYDGALNMRGHEKGLQQRVRDVNPAALYIWCHAHRLNLVVSQRVETGTQVKELFGNLEKVYDFIGNCKTRVHLFEKIQKEKSPDLPVRRLKRCRTTRWFSHSAALDTVWNTYDSLLDTLATLRDEDGAADSTGRATASSLYEYFFSEKFVLHGLIFQDVFRILQPVNTYFQKRDIDLLGASNEVRRVKDEFSDWRSNSDELWHKYRSKLTEFASQHERDGYELTPLPVRRLRRKRRLDGELASDEPVEDPYEKFRIDCFVTTLDVVSMQLNVYFNDSSLEIIRDISLLSRRRMAEVRQNSESLPADAFEELCEVYKNFLDREKLIDEYKRFCHSFVEFDRVDVLPTQLHRCTTPQSGSDADSESSDSECNTDCQSSSSSRKSQNSESLLDIFKIFCKSNLHSTFPTLSTALTICVTLPVSSTTPERAFSKLNLIKTKLRTTMEDGRAVWDVPQQCTMLRCFPDKVRLLASRGLFFLQLSPIDEFCCAVFDKQKRRRRLPSFQEVWRALMWKTQMEST</sequence>
<feature type="region of interest" description="Disordered" evidence="1">
    <location>
        <begin position="251"/>
        <end position="309"/>
    </location>
</feature>
<accession>A0A6P8Y9H6</accession>
<dbReference type="SUPFAM" id="SSF52540">
    <property type="entry name" value="P-loop containing nucleoside triphosphate hydrolases"/>
    <property type="match status" value="1"/>
</dbReference>
<feature type="region of interest" description="Disordered" evidence="1">
    <location>
        <begin position="949"/>
        <end position="978"/>
    </location>
</feature>
<dbReference type="InterPro" id="IPR027417">
    <property type="entry name" value="P-loop_NTPase"/>
</dbReference>
<dbReference type="InParanoid" id="A0A6P8Y9H6"/>
<dbReference type="AlphaFoldDB" id="A0A6P8Y9H6"/>
<evidence type="ECO:0000313" key="5">
    <source>
        <dbReference type="Proteomes" id="UP000515158"/>
    </source>
</evidence>
<dbReference type="InterPro" id="IPR025398">
    <property type="entry name" value="DUF4371"/>
</dbReference>
<dbReference type="OrthoDB" id="6598476at2759"/>
<evidence type="ECO:0000256" key="1">
    <source>
        <dbReference type="SAM" id="MobiDB-lite"/>
    </source>
</evidence>
<reference evidence="6" key="1">
    <citation type="submission" date="2025-08" db="UniProtKB">
        <authorList>
            <consortium name="RefSeq"/>
        </authorList>
    </citation>
    <scope>IDENTIFICATION</scope>
    <source>
        <tissue evidence="6">Total insect</tissue>
    </source>
</reference>
<feature type="domain" description="HAT C-terminal dimerisation" evidence="2">
    <location>
        <begin position="990"/>
        <end position="1043"/>
    </location>
</feature>
<dbReference type="InterPro" id="IPR041677">
    <property type="entry name" value="DNA2/NAM7_AAA_11"/>
</dbReference>
<dbReference type="Proteomes" id="UP000515158">
    <property type="component" value="Unplaced"/>
</dbReference>
<proteinExistence type="predicted"/>
<feature type="domain" description="DNA2/NAM7 helicase helicase" evidence="3">
    <location>
        <begin position="44"/>
        <end position="118"/>
    </location>
</feature>
<dbReference type="Pfam" id="PF05699">
    <property type="entry name" value="Dimer_Tnp_hAT"/>
    <property type="match status" value="1"/>
</dbReference>
<dbReference type="SUPFAM" id="SSF53098">
    <property type="entry name" value="Ribonuclease H-like"/>
    <property type="match status" value="1"/>
</dbReference>
<evidence type="ECO:0000259" key="4">
    <source>
        <dbReference type="Pfam" id="PF14291"/>
    </source>
</evidence>
<dbReference type="Gene3D" id="3.40.50.300">
    <property type="entry name" value="P-loop containing nucleotide triphosphate hydrolases"/>
    <property type="match status" value="1"/>
</dbReference>
<evidence type="ECO:0000313" key="6">
    <source>
        <dbReference type="RefSeq" id="XP_034232796.1"/>
    </source>
</evidence>
<feature type="compositionally biased region" description="Polar residues" evidence="1">
    <location>
        <begin position="286"/>
        <end position="298"/>
    </location>
</feature>
<dbReference type="PANTHER" id="PTHR45749:SF37">
    <property type="entry name" value="OS05G0311600 PROTEIN"/>
    <property type="match status" value="1"/>
</dbReference>
<dbReference type="PANTHER" id="PTHR45749">
    <property type="match status" value="1"/>
</dbReference>
<evidence type="ECO:0000259" key="2">
    <source>
        <dbReference type="Pfam" id="PF05699"/>
    </source>
</evidence>
<dbReference type="GO" id="GO:0046983">
    <property type="term" value="F:protein dimerization activity"/>
    <property type="evidence" value="ECO:0007669"/>
    <property type="project" value="InterPro"/>
</dbReference>
<name>A0A6P8Y9H6_THRPL</name>
<protein>
    <submittedName>
        <fullName evidence="6">Zinc finger MYM-type protein 1-like</fullName>
    </submittedName>
</protein>
<dbReference type="KEGG" id="tpal:117640405"/>
<dbReference type="InterPro" id="IPR008906">
    <property type="entry name" value="HATC_C_dom"/>
</dbReference>
<dbReference type="GO" id="GO:0004386">
    <property type="term" value="F:helicase activity"/>
    <property type="evidence" value="ECO:0007669"/>
    <property type="project" value="InterPro"/>
</dbReference>
<dbReference type="InterPro" id="IPR012337">
    <property type="entry name" value="RNaseH-like_sf"/>
</dbReference>
<evidence type="ECO:0000259" key="3">
    <source>
        <dbReference type="Pfam" id="PF13086"/>
    </source>
</evidence>
<keyword evidence="5" id="KW-1185">Reference proteome</keyword>
<dbReference type="RefSeq" id="XP_034232796.1">
    <property type="nucleotide sequence ID" value="XM_034376905.1"/>
</dbReference>
<dbReference type="Pfam" id="PF13086">
    <property type="entry name" value="AAA_11"/>
    <property type="match status" value="1"/>
</dbReference>
<dbReference type="Pfam" id="PF14291">
    <property type="entry name" value="DUF4371"/>
    <property type="match status" value="1"/>
</dbReference>
<gene>
    <name evidence="6" type="primary">LOC117640405</name>
</gene>
<feature type="domain" description="DUF4371" evidence="4">
    <location>
        <begin position="431"/>
        <end position="609"/>
    </location>
</feature>
<dbReference type="GeneID" id="117640405"/>
<organism evidence="6">
    <name type="scientific">Thrips palmi</name>
    <name type="common">Melon thrips</name>
    <dbReference type="NCBI Taxonomy" id="161013"/>
    <lineage>
        <taxon>Eukaryota</taxon>
        <taxon>Metazoa</taxon>
        <taxon>Ecdysozoa</taxon>
        <taxon>Arthropoda</taxon>
        <taxon>Hexapoda</taxon>
        <taxon>Insecta</taxon>
        <taxon>Pterygota</taxon>
        <taxon>Neoptera</taxon>
        <taxon>Paraneoptera</taxon>
        <taxon>Thysanoptera</taxon>
        <taxon>Terebrantia</taxon>
        <taxon>Thripoidea</taxon>
        <taxon>Thripidae</taxon>
        <taxon>Thrips</taxon>
    </lineage>
</organism>